<feature type="compositionally biased region" description="Pro residues" evidence="1">
    <location>
        <begin position="911"/>
        <end position="924"/>
    </location>
</feature>
<dbReference type="InterPro" id="IPR040171">
    <property type="entry name" value="USBP1-like"/>
</dbReference>
<feature type="compositionally biased region" description="Polar residues" evidence="1">
    <location>
        <begin position="875"/>
        <end position="890"/>
    </location>
</feature>
<reference evidence="3 4" key="2">
    <citation type="submission" date="2018-11" db="EMBL/GenBank/DDBJ databases">
        <authorList>
            <consortium name="Pathogen Informatics"/>
        </authorList>
    </citation>
    <scope>NUCLEOTIDE SEQUENCE [LARGE SCALE GENOMIC DNA]</scope>
</reference>
<dbReference type="Proteomes" id="UP000274504">
    <property type="component" value="Unassembled WGS sequence"/>
</dbReference>
<organism evidence="5">
    <name type="scientific">Hymenolepis diminuta</name>
    <name type="common">Rat tapeworm</name>
    <dbReference type="NCBI Taxonomy" id="6216"/>
    <lineage>
        <taxon>Eukaryota</taxon>
        <taxon>Metazoa</taxon>
        <taxon>Spiralia</taxon>
        <taxon>Lophotrochozoa</taxon>
        <taxon>Platyhelminthes</taxon>
        <taxon>Cestoda</taxon>
        <taxon>Eucestoda</taxon>
        <taxon>Cyclophyllidea</taxon>
        <taxon>Hymenolepididae</taxon>
        <taxon>Hymenolepis</taxon>
    </lineage>
</organism>
<feature type="region of interest" description="Disordered" evidence="1">
    <location>
        <begin position="123"/>
        <end position="166"/>
    </location>
</feature>
<feature type="region of interest" description="Disordered" evidence="1">
    <location>
        <begin position="875"/>
        <end position="961"/>
    </location>
</feature>
<feature type="compositionally biased region" description="Basic and acidic residues" evidence="1">
    <location>
        <begin position="123"/>
        <end position="135"/>
    </location>
</feature>
<dbReference type="EMBL" id="UYSG01010933">
    <property type="protein sequence ID" value="VDL59734.1"/>
    <property type="molecule type" value="Genomic_DNA"/>
</dbReference>
<proteinExistence type="predicted"/>
<dbReference type="PANTHER" id="PTHR23347">
    <property type="entry name" value="COLORECTAL MUTANT CANCER PROTEIN MCC PROTEIN -RELATED"/>
    <property type="match status" value="1"/>
</dbReference>
<feature type="compositionally biased region" description="Polar residues" evidence="1">
    <location>
        <begin position="940"/>
        <end position="952"/>
    </location>
</feature>
<dbReference type="AlphaFoldDB" id="A0A0R3SQP9"/>
<dbReference type="InterPro" id="IPR019536">
    <property type="entry name" value="USHBP1_PDZ-bd"/>
</dbReference>
<evidence type="ECO:0000313" key="4">
    <source>
        <dbReference type="Proteomes" id="UP000274504"/>
    </source>
</evidence>
<feature type="region of interest" description="Disordered" evidence="1">
    <location>
        <begin position="531"/>
        <end position="597"/>
    </location>
</feature>
<evidence type="ECO:0000259" key="2">
    <source>
        <dbReference type="Pfam" id="PF10506"/>
    </source>
</evidence>
<feature type="compositionally biased region" description="Polar residues" evidence="1">
    <location>
        <begin position="539"/>
        <end position="551"/>
    </location>
</feature>
<name>A0A0R3SQP9_HYMDI</name>
<dbReference type="PANTHER" id="PTHR23347:SF6">
    <property type="entry name" value="FI17904P1"/>
    <property type="match status" value="1"/>
</dbReference>
<feature type="compositionally biased region" description="Polar residues" evidence="1">
    <location>
        <begin position="137"/>
        <end position="160"/>
    </location>
</feature>
<feature type="region of interest" description="Disordered" evidence="1">
    <location>
        <begin position="299"/>
        <end position="376"/>
    </location>
</feature>
<dbReference type="OrthoDB" id="6256369at2759"/>
<feature type="compositionally biased region" description="Polar residues" evidence="1">
    <location>
        <begin position="480"/>
        <end position="493"/>
    </location>
</feature>
<protein>
    <submittedName>
        <fullName evidence="5">MCC-bdg_PDZ domain-containing protein</fullName>
    </submittedName>
</protein>
<feature type="compositionally biased region" description="Pro residues" evidence="1">
    <location>
        <begin position="352"/>
        <end position="361"/>
    </location>
</feature>
<dbReference type="STRING" id="6216.A0A0R3SQP9"/>
<accession>A0A0R3SQP9</accession>
<feature type="domain" description="Harmonin-binding protein USHBP1 PDZ-binding" evidence="2">
    <location>
        <begin position="812"/>
        <end position="871"/>
    </location>
</feature>
<dbReference type="WBParaSite" id="HDID_0000741801-mRNA-1">
    <property type="protein sequence ID" value="HDID_0000741801-mRNA-1"/>
    <property type="gene ID" value="HDID_0000741801"/>
</dbReference>
<sequence>GRSKDNQDLWIGGSVHTVCSAQSDTAAGTRHTELTNSAASASGILGDTRTQGKPVMGLRQHNQTRKPRILSQAQLSQTSSNGGGNAIGGSNWFRMNSIQNNTFSQPNSEFSLNYDGGEQTEKLSKASSTCEDRVRQSHSGALSDGTSSVPQSCHSGGDNTSGDEPEPQWVRHCVNRCLSVNSSNGGGISPNLAIAQTLLSGLAGAAPYPRLADIARCALLACEQRDTLCARQEAELTVLEASLAESKATGDQLHCRLGQIESSWGSASRAADLADMALETSGILVHLYSSELALLLHKQPSHDKSSSSKSHHHHQRPFGRPGTFSSSTSTSSSSSSCTSSSGDEDEDECVHPRPPCKPPVPAHMVTPNNRSGPMNNGDVGRHAQIPPGTTISDNGSNVYAVYAPNGKPSEEMGSHIPMPTWIPPHAVCNGPACLRLLKMQRHQTEVAALQLLARFASTPEPFFKPESLISAAPGEDFEPNGTNGNRSTATCTESGLGVESGGSSSGMGAHGVYANAWCIASRPVAPLRQAFKSGGGWQTPDSGAGSFSTNDHAGNAATASAVSGVSTTHSSNSSASSAPPNMGVGVNQTTSVASDGAGWSRMKEMKLRHILDQIIWERMLVRSTIAVGGNDFESASSGVPPNGEFHYMKPYAGSEMLTYGDSENLAKDSREPVVFSRLNTLMMLDTAALLQQREGAVTDVKFGLLLGSVDKRLEFGFVSDRAVMDFSELIDFLSLKLTVAREIQDLCAVKEDRAKLKVQNYIMEKELRAIQISHQGHCLSESALRNQLNALQIDRNLHMLKNSDRNGTQNLLAQQIENLQSAFESLRKGTEQHQSQSEELVNDLKQANAALITAFEKAKSKYLARIRKLEGNSLSRANSSAMPPSNITSNAEKHACSAGRPPAVPAHRNSQPPPPLPPLSPAPPSDVYEVIQDTHVGPPSSWQDSPVVSGSGRSEPPMANGCYSLVRTAPFYPKSHSMMVDNRSHARPR</sequence>
<evidence type="ECO:0000256" key="1">
    <source>
        <dbReference type="SAM" id="MobiDB-lite"/>
    </source>
</evidence>
<feature type="region of interest" description="Disordered" evidence="1">
    <location>
        <begin position="474"/>
        <end position="505"/>
    </location>
</feature>
<feature type="compositionally biased region" description="Low complexity" evidence="1">
    <location>
        <begin position="325"/>
        <end position="341"/>
    </location>
</feature>
<gene>
    <name evidence="3" type="ORF">HDID_LOCUS7416</name>
</gene>
<dbReference type="Pfam" id="PF10506">
    <property type="entry name" value="USHBP1_PDZ-bd"/>
    <property type="match status" value="1"/>
</dbReference>
<reference evidence="5" key="1">
    <citation type="submission" date="2016-04" db="UniProtKB">
        <authorList>
            <consortium name="WormBaseParasite"/>
        </authorList>
    </citation>
    <scope>IDENTIFICATION</scope>
</reference>
<evidence type="ECO:0000313" key="5">
    <source>
        <dbReference type="WBParaSite" id="HDID_0000741801-mRNA-1"/>
    </source>
</evidence>
<feature type="compositionally biased region" description="Low complexity" evidence="1">
    <location>
        <begin position="552"/>
        <end position="581"/>
    </location>
</feature>
<evidence type="ECO:0000313" key="3">
    <source>
        <dbReference type="EMBL" id="VDL59734.1"/>
    </source>
</evidence>